<keyword evidence="1" id="KW-1133">Transmembrane helix</keyword>
<organism evidence="2 3">
    <name type="scientific">Litorivicinus lipolyticus</name>
    <dbReference type="NCBI Taxonomy" id="418701"/>
    <lineage>
        <taxon>Bacteria</taxon>
        <taxon>Pseudomonadati</taxon>
        <taxon>Pseudomonadota</taxon>
        <taxon>Gammaproteobacteria</taxon>
        <taxon>Oceanospirillales</taxon>
        <taxon>Litorivicinaceae</taxon>
        <taxon>Litorivicinus</taxon>
    </lineage>
</organism>
<dbReference type="KEGG" id="llp:GH975_09230"/>
<evidence type="ECO:0000313" key="2">
    <source>
        <dbReference type="EMBL" id="QGG80740.1"/>
    </source>
</evidence>
<feature type="transmembrane region" description="Helical" evidence="1">
    <location>
        <begin position="34"/>
        <end position="54"/>
    </location>
</feature>
<proteinExistence type="predicted"/>
<protein>
    <submittedName>
        <fullName evidence="2">Uncharacterized protein</fullName>
    </submittedName>
</protein>
<dbReference type="Proteomes" id="UP000388235">
    <property type="component" value="Chromosome"/>
</dbReference>
<keyword evidence="3" id="KW-1185">Reference proteome</keyword>
<reference evidence="2 3" key="1">
    <citation type="submission" date="2019-11" db="EMBL/GenBank/DDBJ databases">
        <authorList>
            <person name="Khan S.A."/>
            <person name="Jeon C.O."/>
            <person name="Chun B.H."/>
        </authorList>
    </citation>
    <scope>NUCLEOTIDE SEQUENCE [LARGE SCALE GENOMIC DNA]</scope>
    <source>
        <strain evidence="2 3">IMCC 1097</strain>
    </source>
</reference>
<keyword evidence="1" id="KW-0472">Membrane</keyword>
<name>A0A5Q2QFY5_9GAMM</name>
<gene>
    <name evidence="2" type="ORF">GH975_09230</name>
</gene>
<sequence length="76" mass="8672">MNALCYRSWRGHVRTLHWRGDSLIDRHGRERRPVLGAFVSAGLIIALFADGAVIRVRRHACPVDAAWARALRLLDR</sequence>
<evidence type="ECO:0000256" key="1">
    <source>
        <dbReference type="SAM" id="Phobius"/>
    </source>
</evidence>
<dbReference type="RefSeq" id="WP_153714244.1">
    <property type="nucleotide sequence ID" value="NZ_CP045871.1"/>
</dbReference>
<dbReference type="AlphaFoldDB" id="A0A5Q2QFY5"/>
<dbReference type="EMBL" id="CP045871">
    <property type="protein sequence ID" value="QGG80740.1"/>
    <property type="molecule type" value="Genomic_DNA"/>
</dbReference>
<evidence type="ECO:0000313" key="3">
    <source>
        <dbReference type="Proteomes" id="UP000388235"/>
    </source>
</evidence>
<keyword evidence="1" id="KW-0812">Transmembrane</keyword>
<accession>A0A5Q2QFY5</accession>